<dbReference type="AlphaFoldDB" id="S0EJ93"/>
<keyword evidence="2" id="KW-1185">Reference proteome</keyword>
<dbReference type="PANTHER" id="PTHR42057:SF2">
    <property type="entry name" value="F-BOX DOMAIN PROTEIN (AFU_ORTHOLOGUE AFUA_4G00200)-RELATED"/>
    <property type="match status" value="1"/>
</dbReference>
<reference evidence="2" key="1">
    <citation type="journal article" date="2013" name="PLoS Pathog.">
        <title>Deciphering the cryptic genome: genome-wide analyses of the rice pathogen Fusarium fujikuroi reveal complex regulation of secondary metabolism and novel metabolites.</title>
        <authorList>
            <person name="Wiemann P."/>
            <person name="Sieber C.M."/>
            <person name="von Bargen K.W."/>
            <person name="Studt L."/>
            <person name="Niehaus E.M."/>
            <person name="Espino J.J."/>
            <person name="Huss K."/>
            <person name="Michielse C.B."/>
            <person name="Albermann S."/>
            <person name="Wagner D."/>
            <person name="Bergner S.V."/>
            <person name="Connolly L.R."/>
            <person name="Fischer A."/>
            <person name="Reuter G."/>
            <person name="Kleigrewe K."/>
            <person name="Bald T."/>
            <person name="Wingfield B.D."/>
            <person name="Ophir R."/>
            <person name="Freeman S."/>
            <person name="Hippler M."/>
            <person name="Smith K.M."/>
            <person name="Brown D.W."/>
            <person name="Proctor R.H."/>
            <person name="Munsterkotter M."/>
            <person name="Freitag M."/>
            <person name="Humpf H.U."/>
            <person name="Guldener U."/>
            <person name="Tudzynski B."/>
        </authorList>
    </citation>
    <scope>NUCLEOTIDE SEQUENCE [LARGE SCALE GENOMIC DNA]</scope>
    <source>
        <strain evidence="2">CBS 195.34 / IMI 58289 / NRRL A-6831</strain>
    </source>
</reference>
<dbReference type="EMBL" id="HF679031">
    <property type="protein sequence ID" value="CCT73937.1"/>
    <property type="molecule type" value="Genomic_DNA"/>
</dbReference>
<dbReference type="RefSeq" id="XP_023436015.1">
    <property type="nucleotide sequence ID" value="XM_023568892.1"/>
</dbReference>
<organism evidence="1 2">
    <name type="scientific">Gibberella fujikuroi (strain CBS 195.34 / IMI 58289 / NRRL A-6831)</name>
    <name type="common">Bakanae and foot rot disease fungus</name>
    <name type="synonym">Fusarium fujikuroi</name>
    <dbReference type="NCBI Taxonomy" id="1279085"/>
    <lineage>
        <taxon>Eukaryota</taxon>
        <taxon>Fungi</taxon>
        <taxon>Dikarya</taxon>
        <taxon>Ascomycota</taxon>
        <taxon>Pezizomycotina</taxon>
        <taxon>Sordariomycetes</taxon>
        <taxon>Hypocreomycetidae</taxon>
        <taxon>Hypocreales</taxon>
        <taxon>Nectriaceae</taxon>
        <taxon>Fusarium</taxon>
        <taxon>Fusarium fujikuroi species complex</taxon>
    </lineage>
</organism>
<accession>S0EJ93</accession>
<evidence type="ECO:0000313" key="2">
    <source>
        <dbReference type="Proteomes" id="UP000016800"/>
    </source>
</evidence>
<dbReference type="Proteomes" id="UP000016800">
    <property type="component" value="Chromosome IX"/>
</dbReference>
<sequence>MFTYTHDAPVLQGDSLQIKELTISHLADYNDPRVIQSKAWNKLLRLPTLIDLKLLVGEDHVKNRTNLSTERSEFFSVLPSKWLQPDIVQKLQVLSLFYTDFWGLFPRMDLDQLGDLPSLKVLALGRYIFTDKKQTEWIASLGQKNKSGGLEELYLDEYCVLFEAKQHGPLTAGSYPVPGTVMDHNTDIERTEYRRRWHHVLWRLWLSHSQHRVFLSMGPFTEAMLNANNPPEWYFGHNRHRFFADPGPKDFVVRLFDAYRSRRKSSRAVPMGNYLLGAGLTQSRRAQMRYARCDVGLPYGWFIGNQSTKSGSDRPWAPEQETVGFDDAAYALLMETIRDRLRS</sequence>
<gene>
    <name evidence="1" type="ORF">FFUJ_09230</name>
</gene>
<name>S0EJ93_GIBF5</name>
<dbReference type="GeneID" id="35402699"/>
<dbReference type="PANTHER" id="PTHR42057">
    <property type="entry name" value="F-BOX DOMAIN PROTEIN (AFU_ORTHOLOGUE AFUA_4G00200)"/>
    <property type="match status" value="1"/>
</dbReference>
<protein>
    <submittedName>
        <fullName evidence="1">Uncharacterized protein</fullName>
    </submittedName>
</protein>
<proteinExistence type="predicted"/>
<evidence type="ECO:0000313" key="1">
    <source>
        <dbReference type="EMBL" id="CCT73937.1"/>
    </source>
</evidence>
<dbReference type="VEuPathDB" id="FungiDB:FFUJ_09230"/>
<dbReference type="HOGENOM" id="CLU_809039_0_0_1"/>